<comment type="subcellular location">
    <subcellularLocation>
        <location evidence="1">Membrane</location>
        <topology evidence="1">Multi-pass membrane protein</topology>
    </subcellularLocation>
</comment>
<proteinExistence type="inferred from homology"/>
<keyword evidence="4" id="KW-0472">Membrane</keyword>
<dbReference type="eggNOG" id="COG0840">
    <property type="taxonomic scope" value="Bacteria"/>
</dbReference>
<dbReference type="STRING" id="626887.J057_00804"/>
<dbReference type="PANTHER" id="PTHR32089">
    <property type="entry name" value="METHYL-ACCEPTING CHEMOTAXIS PROTEIN MCPB"/>
    <property type="match status" value="1"/>
</dbReference>
<evidence type="ECO:0000256" key="6">
    <source>
        <dbReference type="ARBA" id="ARBA00029447"/>
    </source>
</evidence>
<dbReference type="Proteomes" id="UP000013165">
    <property type="component" value="Unassembled WGS sequence"/>
</dbReference>
<keyword evidence="2" id="KW-0812">Transmembrane</keyword>
<dbReference type="SMART" id="SM00283">
    <property type="entry name" value="MA"/>
    <property type="match status" value="1"/>
</dbReference>
<evidence type="ECO:0000256" key="2">
    <source>
        <dbReference type="ARBA" id="ARBA00022692"/>
    </source>
</evidence>
<dbReference type="OrthoDB" id="2489132at2"/>
<dbReference type="SMART" id="SM00304">
    <property type="entry name" value="HAMP"/>
    <property type="match status" value="1"/>
</dbReference>
<dbReference type="Pfam" id="PF08376">
    <property type="entry name" value="NIT"/>
    <property type="match status" value="1"/>
</dbReference>
<evidence type="ECO:0000259" key="9">
    <source>
        <dbReference type="PROSITE" id="PS50885"/>
    </source>
</evidence>
<dbReference type="GO" id="GO:0006935">
    <property type="term" value="P:chemotaxis"/>
    <property type="evidence" value="ECO:0007669"/>
    <property type="project" value="InterPro"/>
</dbReference>
<dbReference type="Pfam" id="PF00672">
    <property type="entry name" value="HAMP"/>
    <property type="match status" value="1"/>
</dbReference>
<dbReference type="PROSITE" id="PS50111">
    <property type="entry name" value="CHEMOTAXIS_TRANSDUC_2"/>
    <property type="match status" value="1"/>
</dbReference>
<keyword evidence="11" id="KW-1185">Reference proteome</keyword>
<evidence type="ECO:0000256" key="3">
    <source>
        <dbReference type="ARBA" id="ARBA00022989"/>
    </source>
</evidence>
<dbReference type="SUPFAM" id="SSF58104">
    <property type="entry name" value="Methyl-accepting chemotaxis protein (MCP) signaling domain"/>
    <property type="match status" value="1"/>
</dbReference>
<evidence type="ECO:0000313" key="10">
    <source>
        <dbReference type="EMBL" id="ENO17160.2"/>
    </source>
</evidence>
<dbReference type="EMBL" id="APLQ01000005">
    <property type="protein sequence ID" value="ENO17160.2"/>
    <property type="molecule type" value="Genomic_DNA"/>
</dbReference>
<gene>
    <name evidence="10" type="ORF">J057_00804</name>
</gene>
<protein>
    <submittedName>
        <fullName evidence="10">HAMP domain-containing protein</fullName>
    </submittedName>
</protein>
<dbReference type="Gene3D" id="1.10.287.950">
    <property type="entry name" value="Methyl-accepting chemotaxis protein"/>
    <property type="match status" value="1"/>
</dbReference>
<dbReference type="CDD" id="cd11386">
    <property type="entry name" value="MCP_signal"/>
    <property type="match status" value="1"/>
</dbReference>
<name>N6W3P7_9GAMM</name>
<dbReference type="PANTHER" id="PTHR32089:SF119">
    <property type="entry name" value="METHYL-ACCEPTING CHEMOTAXIS PROTEIN CTPL"/>
    <property type="match status" value="1"/>
</dbReference>
<keyword evidence="5 7" id="KW-0807">Transducer</keyword>
<dbReference type="InterPro" id="IPR013587">
    <property type="entry name" value="Nitrate/nitrite_sensing"/>
</dbReference>
<dbReference type="AlphaFoldDB" id="N6W3P7"/>
<dbReference type="GO" id="GO:0016020">
    <property type="term" value="C:membrane"/>
    <property type="evidence" value="ECO:0007669"/>
    <property type="project" value="UniProtKB-SubCell"/>
</dbReference>
<dbReference type="GO" id="GO:0004888">
    <property type="term" value="F:transmembrane signaling receptor activity"/>
    <property type="evidence" value="ECO:0007669"/>
    <property type="project" value="InterPro"/>
</dbReference>
<comment type="caution">
    <text evidence="10">The sequence shown here is derived from an EMBL/GenBank/DDBJ whole genome shotgun (WGS) entry which is preliminary data.</text>
</comment>
<dbReference type="InterPro" id="IPR004090">
    <property type="entry name" value="Chemotax_Me-accpt_rcpt"/>
</dbReference>
<dbReference type="HOGENOM" id="CLU_000445_107_27_6"/>
<dbReference type="CDD" id="cd06225">
    <property type="entry name" value="HAMP"/>
    <property type="match status" value="1"/>
</dbReference>
<evidence type="ECO:0000256" key="1">
    <source>
        <dbReference type="ARBA" id="ARBA00004141"/>
    </source>
</evidence>
<comment type="similarity">
    <text evidence="6">Belongs to the methyl-accepting chemotaxis (MCP) protein family.</text>
</comment>
<dbReference type="PROSITE" id="PS50885">
    <property type="entry name" value="HAMP"/>
    <property type="match status" value="1"/>
</dbReference>
<organism evidence="10 11">
    <name type="scientific">Marinobacter nanhaiticus D15-8W</name>
    <dbReference type="NCBI Taxonomy" id="626887"/>
    <lineage>
        <taxon>Bacteria</taxon>
        <taxon>Pseudomonadati</taxon>
        <taxon>Pseudomonadota</taxon>
        <taxon>Gammaproteobacteria</taxon>
        <taxon>Pseudomonadales</taxon>
        <taxon>Marinobacteraceae</taxon>
        <taxon>Marinobacter</taxon>
    </lineage>
</organism>
<feature type="domain" description="Methyl-accepting transducer" evidence="8">
    <location>
        <begin position="341"/>
        <end position="577"/>
    </location>
</feature>
<dbReference type="InterPro" id="IPR004089">
    <property type="entry name" value="MCPsignal_dom"/>
</dbReference>
<sequence>MEALLPGLVALQKERGLSSAVAAGASSETMARLRDQRQQVDVQWRQVRAAIDTIRQGQGHESIQSTLGKLSKRLEGVQSLRSEVDRGVMNSAEVMERYNEITEAFIRSIRRIAGSMADPALAEMLTYQGYLVEAQEAAGIERGILAGAFTNDHYDRMTAIEHAPKITEQRNSLESAAFLAWPAVEGQVSGFVASPENQAVERVQNTIMETGRLESLELTGPQWFDLASKRIAALGQVIDKTGETIRNFAGAQESAAFTGMLVFGSITLAVLAASGLLGFNIARGLNAQVQNLTQAITRVGKQLDLRSRAEVMAKDELGEMAISFNKTMDKFERVIEQVAQTSIELSSSAEETSAISEQTSQTMQRQQADTEQLATAINEMSASIQEVARNTELARETAGHAETNAQQGQSIVTTAISAINAVERCVDESAEAINTLASNSEAIGTVLDVIRGVAEQTNLLALNAAIEAARAGEHGRGFAVVADEVRSLAKQTQDSTEEIKDIIQKIHNGANEVVRLIRQSQDQSEDAVTKSEASGAALESIGLSTNRIVNMSAEIASAAEEQSAVCEEINKTITSINLSFDETTQGSEQAALASVNLAKMATELQTLVGEFTTNTSHSATMR</sequence>
<evidence type="ECO:0000256" key="7">
    <source>
        <dbReference type="PROSITE-ProRule" id="PRU00284"/>
    </source>
</evidence>
<dbReference type="FunFam" id="1.10.287.950:FF:000001">
    <property type="entry name" value="Methyl-accepting chemotaxis sensory transducer"/>
    <property type="match status" value="1"/>
</dbReference>
<accession>N6W3P7</accession>
<evidence type="ECO:0000259" key="8">
    <source>
        <dbReference type="PROSITE" id="PS50111"/>
    </source>
</evidence>
<feature type="domain" description="HAMP" evidence="9">
    <location>
        <begin position="283"/>
        <end position="336"/>
    </location>
</feature>
<evidence type="ECO:0000313" key="11">
    <source>
        <dbReference type="Proteomes" id="UP000013165"/>
    </source>
</evidence>
<keyword evidence="3" id="KW-1133">Transmembrane helix</keyword>
<dbReference type="InterPro" id="IPR003660">
    <property type="entry name" value="HAMP_dom"/>
</dbReference>
<reference evidence="10 11" key="1">
    <citation type="journal article" date="2013" name="Genome Announc.">
        <title>Genome Sequence of the Polycyclic Aromatic Hydrocarbon-Degrading Bacterium Strain Marinobacter nanhaiticus D15-8WT.</title>
        <authorList>
            <person name="Cui Z."/>
            <person name="Gao W."/>
            <person name="Li Q."/>
            <person name="Xu G."/>
            <person name="Zheng L."/>
        </authorList>
    </citation>
    <scope>NUCLEOTIDE SEQUENCE [LARGE SCALE GENOMIC DNA]</scope>
    <source>
        <strain evidence="10 11">D15-8W</strain>
    </source>
</reference>
<dbReference type="PATRIC" id="fig|626887.3.peg.148"/>
<dbReference type="GO" id="GO:0007165">
    <property type="term" value="P:signal transduction"/>
    <property type="evidence" value="ECO:0007669"/>
    <property type="project" value="UniProtKB-KW"/>
</dbReference>
<dbReference type="Pfam" id="PF00015">
    <property type="entry name" value="MCPsignal"/>
    <property type="match status" value="1"/>
</dbReference>
<dbReference type="PRINTS" id="PR00260">
    <property type="entry name" value="CHEMTRNSDUCR"/>
</dbReference>
<evidence type="ECO:0000256" key="4">
    <source>
        <dbReference type="ARBA" id="ARBA00023136"/>
    </source>
</evidence>
<evidence type="ECO:0000256" key="5">
    <source>
        <dbReference type="ARBA" id="ARBA00023224"/>
    </source>
</evidence>